<evidence type="ECO:0000256" key="1">
    <source>
        <dbReference type="SAM" id="MobiDB-lite"/>
    </source>
</evidence>
<reference evidence="2" key="1">
    <citation type="journal article" date="2023" name="G3 (Bethesda)">
        <title>A reference genome for the long-term kleptoplast-retaining sea slug Elysia crispata morphotype clarki.</title>
        <authorList>
            <person name="Eastman K.E."/>
            <person name="Pendleton A.L."/>
            <person name="Shaikh M.A."/>
            <person name="Suttiyut T."/>
            <person name="Ogas R."/>
            <person name="Tomko P."/>
            <person name="Gavelis G."/>
            <person name="Widhalm J.R."/>
            <person name="Wisecaver J.H."/>
        </authorList>
    </citation>
    <scope>NUCLEOTIDE SEQUENCE</scope>
    <source>
        <strain evidence="2">ECLA1</strain>
    </source>
</reference>
<evidence type="ECO:0000313" key="3">
    <source>
        <dbReference type="Proteomes" id="UP001283361"/>
    </source>
</evidence>
<proteinExistence type="predicted"/>
<dbReference type="EMBL" id="JAWDGP010007804">
    <property type="protein sequence ID" value="KAK3704207.1"/>
    <property type="molecule type" value="Genomic_DNA"/>
</dbReference>
<dbReference type="AlphaFoldDB" id="A0AAE1CKD5"/>
<keyword evidence="3" id="KW-1185">Reference proteome</keyword>
<accession>A0AAE1CKD5</accession>
<evidence type="ECO:0000313" key="2">
    <source>
        <dbReference type="EMBL" id="KAK3704207.1"/>
    </source>
</evidence>
<protein>
    <submittedName>
        <fullName evidence="2">Uncharacterized protein</fullName>
    </submittedName>
</protein>
<comment type="caution">
    <text evidence="2">The sequence shown here is derived from an EMBL/GenBank/DDBJ whole genome shotgun (WGS) entry which is preliminary data.</text>
</comment>
<feature type="region of interest" description="Disordered" evidence="1">
    <location>
        <begin position="22"/>
        <end position="42"/>
    </location>
</feature>
<sequence length="108" mass="12897">MWKHSQNRNDLWRNCYVCGRKDRGGKEDWERSRETNVGEKPELPSFVGSLRGRWWKRKKRVGREANALTRDSHSQRNLEKLFHPKQGLCVHVFPNPPPYRDTPGNKHY</sequence>
<name>A0AAE1CKD5_9GAST</name>
<organism evidence="2 3">
    <name type="scientific">Elysia crispata</name>
    <name type="common">lettuce slug</name>
    <dbReference type="NCBI Taxonomy" id="231223"/>
    <lineage>
        <taxon>Eukaryota</taxon>
        <taxon>Metazoa</taxon>
        <taxon>Spiralia</taxon>
        <taxon>Lophotrochozoa</taxon>
        <taxon>Mollusca</taxon>
        <taxon>Gastropoda</taxon>
        <taxon>Heterobranchia</taxon>
        <taxon>Euthyneura</taxon>
        <taxon>Panpulmonata</taxon>
        <taxon>Sacoglossa</taxon>
        <taxon>Placobranchoidea</taxon>
        <taxon>Plakobranchidae</taxon>
        <taxon>Elysia</taxon>
    </lineage>
</organism>
<gene>
    <name evidence="2" type="ORF">RRG08_066838</name>
</gene>
<dbReference type="Proteomes" id="UP001283361">
    <property type="component" value="Unassembled WGS sequence"/>
</dbReference>